<dbReference type="SUPFAM" id="SSF52540">
    <property type="entry name" value="P-loop containing nucleoside triphosphate hydrolases"/>
    <property type="match status" value="1"/>
</dbReference>
<keyword evidence="10 14" id="KW-0547">Nucleotide-binding</keyword>
<feature type="binding site" evidence="16">
    <location>
        <begin position="8"/>
        <end position="15"/>
    </location>
    <ligand>
        <name>GTP</name>
        <dbReference type="ChEBI" id="CHEBI:37565"/>
    </ligand>
</feature>
<comment type="catalytic activity">
    <reaction evidence="3">
        <text>adenosylcob(III)inamide + GTP = adenosylcob(III)inamide phosphate + GDP + H(+)</text>
        <dbReference type="Rhea" id="RHEA:15765"/>
        <dbReference type="ChEBI" id="CHEBI:2480"/>
        <dbReference type="ChEBI" id="CHEBI:15378"/>
        <dbReference type="ChEBI" id="CHEBI:37565"/>
        <dbReference type="ChEBI" id="CHEBI:58189"/>
        <dbReference type="ChEBI" id="CHEBI:58502"/>
        <dbReference type="EC" id="2.7.1.156"/>
    </reaction>
</comment>
<dbReference type="EC" id="2.7.1.156" evidence="14"/>
<dbReference type="Gene3D" id="3.40.50.300">
    <property type="entry name" value="P-loop containing nucleotide triphosphate hydrolases"/>
    <property type="match status" value="1"/>
</dbReference>
<organism evidence="17 18">
    <name type="scientific">Candidatus Methylophosphatis roskildensis</name>
    <dbReference type="NCBI Taxonomy" id="2899263"/>
    <lineage>
        <taxon>Bacteria</taxon>
        <taxon>Pseudomonadati</taxon>
        <taxon>Pseudomonadota</taxon>
        <taxon>Betaproteobacteria</taxon>
        <taxon>Nitrosomonadales</taxon>
        <taxon>Sterolibacteriaceae</taxon>
        <taxon>Candidatus Methylophosphatis</taxon>
    </lineage>
</organism>
<dbReference type="GO" id="GO:0005525">
    <property type="term" value="F:GTP binding"/>
    <property type="evidence" value="ECO:0007669"/>
    <property type="project" value="UniProtKB-UniRule"/>
</dbReference>
<feature type="binding site" evidence="16">
    <location>
        <begin position="50"/>
        <end position="53"/>
    </location>
    <ligand>
        <name>GTP</name>
        <dbReference type="ChEBI" id="CHEBI:37565"/>
    </ligand>
</feature>
<dbReference type="GO" id="GO:0008820">
    <property type="term" value="F:cobinamide phosphate guanylyltransferase activity"/>
    <property type="evidence" value="ECO:0007669"/>
    <property type="project" value="UniProtKB-UniRule"/>
</dbReference>
<comment type="catalytic activity">
    <reaction evidence="2 14">
        <text>adenosylcob(III)inamide phosphate + GTP + H(+) = adenosylcob(III)inamide-GDP + diphosphate</text>
        <dbReference type="Rhea" id="RHEA:22712"/>
        <dbReference type="ChEBI" id="CHEBI:15378"/>
        <dbReference type="ChEBI" id="CHEBI:33019"/>
        <dbReference type="ChEBI" id="CHEBI:37565"/>
        <dbReference type="ChEBI" id="CHEBI:58502"/>
        <dbReference type="ChEBI" id="CHEBI:60487"/>
        <dbReference type="EC" id="2.7.7.62"/>
    </reaction>
</comment>
<evidence type="ECO:0000256" key="16">
    <source>
        <dbReference type="PIRSR" id="PIRSR006135-2"/>
    </source>
</evidence>
<evidence type="ECO:0000256" key="12">
    <source>
        <dbReference type="ARBA" id="ARBA00022840"/>
    </source>
</evidence>
<feature type="active site" description="GMP-histidine intermediate" evidence="15">
    <location>
        <position position="49"/>
    </location>
</feature>
<dbReference type="GO" id="GO:0009236">
    <property type="term" value="P:cobalamin biosynthetic process"/>
    <property type="evidence" value="ECO:0007669"/>
    <property type="project" value="UniProtKB-UniRule"/>
</dbReference>
<dbReference type="InterPro" id="IPR003203">
    <property type="entry name" value="CobU/CobP"/>
</dbReference>
<keyword evidence="11 14" id="KW-0418">Kinase</keyword>
<evidence type="ECO:0000256" key="13">
    <source>
        <dbReference type="ARBA" id="ARBA00023134"/>
    </source>
</evidence>
<comment type="pathway">
    <text evidence="5 14">Cofactor biosynthesis; adenosylcobalamin biosynthesis; adenosylcobalamin from cob(II)yrinate a,c-diamide: step 6/7.</text>
</comment>
<dbReference type="GO" id="GO:0005524">
    <property type="term" value="F:ATP binding"/>
    <property type="evidence" value="ECO:0007669"/>
    <property type="project" value="UniProtKB-UniRule"/>
</dbReference>
<evidence type="ECO:0000256" key="6">
    <source>
        <dbReference type="ARBA" id="ARBA00005159"/>
    </source>
</evidence>
<proteinExistence type="inferred from homology"/>
<evidence type="ECO:0000256" key="5">
    <source>
        <dbReference type="ARBA" id="ARBA00004692"/>
    </source>
</evidence>
<name>A0A9D7HQA5_9PROT</name>
<evidence type="ECO:0000313" key="17">
    <source>
        <dbReference type="EMBL" id="MBK6972176.1"/>
    </source>
</evidence>
<dbReference type="InterPro" id="IPR027417">
    <property type="entry name" value="P-loop_NTPase"/>
</dbReference>
<dbReference type="Pfam" id="PF02283">
    <property type="entry name" value="CobU"/>
    <property type="match status" value="1"/>
</dbReference>
<feature type="binding site" evidence="16">
    <location>
        <position position="61"/>
    </location>
    <ligand>
        <name>GTP</name>
        <dbReference type="ChEBI" id="CHEBI:37565"/>
    </ligand>
</feature>
<evidence type="ECO:0000256" key="10">
    <source>
        <dbReference type="ARBA" id="ARBA00022741"/>
    </source>
</evidence>
<dbReference type="EC" id="2.7.7.62" evidence="14"/>
<evidence type="ECO:0000256" key="9">
    <source>
        <dbReference type="ARBA" id="ARBA00022679"/>
    </source>
</evidence>
<evidence type="ECO:0000256" key="7">
    <source>
        <dbReference type="ARBA" id="ARBA00007490"/>
    </source>
</evidence>
<comment type="similarity">
    <text evidence="7 14">Belongs to the CobU/CobP family.</text>
</comment>
<protein>
    <recommendedName>
        <fullName evidence="14">Bifunctional adenosylcobalamin biosynthesis protein</fullName>
        <ecNumber evidence="14">2.7.1.156</ecNumber>
        <ecNumber evidence="14">2.7.7.62</ecNumber>
    </recommendedName>
</protein>
<feature type="binding site" evidence="16">
    <location>
        <position position="83"/>
    </location>
    <ligand>
        <name>GTP</name>
        <dbReference type="ChEBI" id="CHEBI:37565"/>
    </ligand>
</feature>
<keyword evidence="17" id="KW-0548">Nucleotidyltransferase</keyword>
<keyword evidence="8 14" id="KW-0169">Cobalamin biosynthesis</keyword>
<accession>A0A9D7HQA5</accession>
<sequence length="180" mass="18952">MSIELILGGARSGKSAYAEQQARESGCAVSVIVTAQPLDAEMAARIAHHRAHRPAHWRTVEAPLDLAAALRAAAGADRFVIVDCLTLWASNHLCATGQPETDAPLDAWSAARGELLKLLPQLDGAIALVSNEIGWGVVPMGAMTRRFVDEAGRLNQALARCCDRVTLVAAGLPLTLKVGG</sequence>
<dbReference type="NCBIfam" id="NF004469">
    <property type="entry name" value="PRK05800.1"/>
    <property type="match status" value="1"/>
</dbReference>
<dbReference type="AlphaFoldDB" id="A0A9D7HQA5"/>
<evidence type="ECO:0000256" key="1">
    <source>
        <dbReference type="ARBA" id="ARBA00000312"/>
    </source>
</evidence>
<comment type="function">
    <text evidence="4 14">Catalyzes ATP-dependent phosphorylation of adenosylcobinamide and addition of GMP to adenosylcobinamide phosphate.</text>
</comment>
<gene>
    <name evidence="17" type="primary">cobU</name>
    <name evidence="17" type="ORF">IPH26_04200</name>
</gene>
<comment type="pathway">
    <text evidence="6 14">Cofactor biosynthesis; adenosylcobalamin biosynthesis; adenosylcobalamin from cob(II)yrinate a,c-diamide: step 5/7.</text>
</comment>
<evidence type="ECO:0000256" key="8">
    <source>
        <dbReference type="ARBA" id="ARBA00022573"/>
    </source>
</evidence>
<evidence type="ECO:0000256" key="14">
    <source>
        <dbReference type="PIRNR" id="PIRNR006135"/>
    </source>
</evidence>
<dbReference type="GO" id="GO:0043752">
    <property type="term" value="F:adenosylcobinamide kinase activity"/>
    <property type="evidence" value="ECO:0007669"/>
    <property type="project" value="UniProtKB-EC"/>
</dbReference>
<dbReference type="PIRSF" id="PIRSF006135">
    <property type="entry name" value="CobU"/>
    <property type="match status" value="1"/>
</dbReference>
<keyword evidence="13 14" id="KW-0342">GTP-binding</keyword>
<evidence type="ECO:0000256" key="15">
    <source>
        <dbReference type="PIRSR" id="PIRSR006135-1"/>
    </source>
</evidence>
<dbReference type="PANTHER" id="PTHR34848:SF1">
    <property type="entry name" value="BIFUNCTIONAL ADENOSYLCOBALAMIN BIOSYNTHESIS PROTEIN COBU"/>
    <property type="match status" value="1"/>
</dbReference>
<evidence type="ECO:0000256" key="11">
    <source>
        <dbReference type="ARBA" id="ARBA00022777"/>
    </source>
</evidence>
<dbReference type="CDD" id="cd00544">
    <property type="entry name" value="CobU"/>
    <property type="match status" value="1"/>
</dbReference>
<evidence type="ECO:0000313" key="18">
    <source>
        <dbReference type="Proteomes" id="UP000807785"/>
    </source>
</evidence>
<comment type="catalytic activity">
    <reaction evidence="1 14">
        <text>adenosylcob(III)inamide + ATP = adenosylcob(III)inamide phosphate + ADP + H(+)</text>
        <dbReference type="Rhea" id="RHEA:15769"/>
        <dbReference type="ChEBI" id="CHEBI:2480"/>
        <dbReference type="ChEBI" id="CHEBI:15378"/>
        <dbReference type="ChEBI" id="CHEBI:30616"/>
        <dbReference type="ChEBI" id="CHEBI:58502"/>
        <dbReference type="ChEBI" id="CHEBI:456216"/>
        <dbReference type="EC" id="2.7.1.156"/>
    </reaction>
</comment>
<keyword evidence="12 14" id="KW-0067">ATP-binding</keyword>
<keyword evidence="9 14" id="KW-0808">Transferase</keyword>
<evidence type="ECO:0000256" key="4">
    <source>
        <dbReference type="ARBA" id="ARBA00003889"/>
    </source>
</evidence>
<dbReference type="PANTHER" id="PTHR34848">
    <property type="match status" value="1"/>
</dbReference>
<dbReference type="Proteomes" id="UP000807785">
    <property type="component" value="Unassembled WGS sequence"/>
</dbReference>
<dbReference type="EMBL" id="JADJEV010000002">
    <property type="protein sequence ID" value="MBK6972176.1"/>
    <property type="molecule type" value="Genomic_DNA"/>
</dbReference>
<reference evidence="17" key="1">
    <citation type="submission" date="2020-10" db="EMBL/GenBank/DDBJ databases">
        <title>Connecting structure to function with the recovery of over 1000 high-quality activated sludge metagenome-assembled genomes encoding full-length rRNA genes using long-read sequencing.</title>
        <authorList>
            <person name="Singleton C.M."/>
            <person name="Petriglieri F."/>
            <person name="Kristensen J.M."/>
            <person name="Kirkegaard R.H."/>
            <person name="Michaelsen T.Y."/>
            <person name="Andersen M.H."/>
            <person name="Karst S.M."/>
            <person name="Dueholm M.S."/>
            <person name="Nielsen P.H."/>
            <person name="Albertsen M."/>
        </authorList>
    </citation>
    <scope>NUCLEOTIDE SEQUENCE</scope>
    <source>
        <strain evidence="17">Bjer_18-Q3-R1-45_BAT3C.347</strain>
    </source>
</reference>
<comment type="caution">
    <text evidence="17">The sequence shown here is derived from an EMBL/GenBank/DDBJ whole genome shotgun (WGS) entry which is preliminary data.</text>
</comment>
<evidence type="ECO:0000256" key="2">
    <source>
        <dbReference type="ARBA" id="ARBA00000711"/>
    </source>
</evidence>
<evidence type="ECO:0000256" key="3">
    <source>
        <dbReference type="ARBA" id="ARBA00001522"/>
    </source>
</evidence>